<gene>
    <name evidence="2" type="ORF">LQ564_10150</name>
</gene>
<evidence type="ECO:0000313" key="2">
    <source>
        <dbReference type="EMBL" id="MCD2516667.1"/>
    </source>
</evidence>
<dbReference type="Proteomes" id="UP001179361">
    <property type="component" value="Unassembled WGS sequence"/>
</dbReference>
<comment type="caution">
    <text evidence="2">The sequence shown here is derived from an EMBL/GenBank/DDBJ whole genome shotgun (WGS) entry which is preliminary data.</text>
</comment>
<reference evidence="2" key="1">
    <citation type="submission" date="2021-11" db="EMBL/GenBank/DDBJ databases">
        <title>The complete genome of Massilia sp sp. G4R7.</title>
        <authorList>
            <person name="Liu L."/>
            <person name="Yue J."/>
            <person name="Yuan J."/>
            <person name="Yang F."/>
            <person name="Li L."/>
        </authorList>
    </citation>
    <scope>NUCLEOTIDE SEQUENCE</scope>
    <source>
        <strain evidence="2">G4R7</strain>
    </source>
</reference>
<sequence>MKTTLVLFFLTIQSSYANDTESDATPAIFDTVQFYAAGDAAWRIKTYAMDEDVHFWSLGEQVDDIVALARRSTEKHYGDVLAEAYVIETEDGIEGLKRELADRGLETNLELPPFGAVFWAPAGTRYRTKSEPE</sequence>
<keyword evidence="1" id="KW-0732">Signal</keyword>
<feature type="chain" id="PRO_5047370514" evidence="1">
    <location>
        <begin position="18"/>
        <end position="133"/>
    </location>
</feature>
<keyword evidence="3" id="KW-1185">Reference proteome</keyword>
<accession>A0ABS8Q6G9</accession>
<name>A0ABS8Q6G9_9BURK</name>
<evidence type="ECO:0000313" key="3">
    <source>
        <dbReference type="Proteomes" id="UP001179361"/>
    </source>
</evidence>
<feature type="signal peptide" evidence="1">
    <location>
        <begin position="1"/>
        <end position="17"/>
    </location>
</feature>
<dbReference type="RefSeq" id="WP_231057972.1">
    <property type="nucleotide sequence ID" value="NZ_JAJNOC010000002.1"/>
</dbReference>
<dbReference type="EMBL" id="JAJNOC010000002">
    <property type="protein sequence ID" value="MCD2516667.1"/>
    <property type="molecule type" value="Genomic_DNA"/>
</dbReference>
<proteinExistence type="predicted"/>
<organism evidence="2 3">
    <name type="scientific">Massilia phyllostachyos</name>
    <dbReference type="NCBI Taxonomy" id="2898585"/>
    <lineage>
        <taxon>Bacteria</taxon>
        <taxon>Pseudomonadati</taxon>
        <taxon>Pseudomonadota</taxon>
        <taxon>Betaproteobacteria</taxon>
        <taxon>Burkholderiales</taxon>
        <taxon>Oxalobacteraceae</taxon>
        <taxon>Telluria group</taxon>
        <taxon>Massilia</taxon>
    </lineage>
</organism>
<protein>
    <submittedName>
        <fullName evidence="2">Uncharacterized protein</fullName>
    </submittedName>
</protein>
<evidence type="ECO:0000256" key="1">
    <source>
        <dbReference type="SAM" id="SignalP"/>
    </source>
</evidence>